<dbReference type="EMBL" id="CAPB01000022">
    <property type="protein sequence ID" value="CCO94151.1"/>
    <property type="molecule type" value="Genomic_DNA"/>
</dbReference>
<proteinExistence type="predicted"/>
<reference evidence="1 2" key="1">
    <citation type="submission" date="2012-11" db="EMBL/GenBank/DDBJ databases">
        <authorList>
            <person name="Linke B."/>
        </authorList>
    </citation>
    <scope>NUCLEOTIDE SEQUENCE [LARGE SCALE GENOMIC DNA]</scope>
    <source>
        <strain evidence="2">CFBP 1232</strain>
    </source>
</reference>
<sequence>MFLRVHPNGPKYWQMAYRFES</sequence>
<reference evidence="1 2" key="2">
    <citation type="submission" date="2013-04" db="EMBL/GenBank/DDBJ databases">
        <title>Comparative genomics of 12 strains of Erwinia amylovora identifies a pan-genome with a large conserved core and provides insights into host specificity.</title>
        <authorList>
            <person name="Mann R.A."/>
            <person name="Smits T.H.M."/>
            <person name="Buehlmann A."/>
            <person name="Blom J."/>
            <person name="Goesmann A."/>
            <person name="Frey J.E."/>
            <person name="Plummer K.M."/>
            <person name="Beer S.V."/>
            <person name="Luck J."/>
            <person name="Duffy B."/>
            <person name="Rodoni B."/>
        </authorList>
    </citation>
    <scope>NUCLEOTIDE SEQUENCE [LARGE SCALE GENOMIC DNA]</scope>
    <source>
        <strain evidence="2">CFBP 1232</strain>
    </source>
</reference>
<name>A0A831ER64_ERWAM</name>
<organism evidence="1 2">
    <name type="scientific">Erwinia amylovora NBRC 12687 = CFBP 1232</name>
    <dbReference type="NCBI Taxonomy" id="1219359"/>
    <lineage>
        <taxon>Bacteria</taxon>
        <taxon>Pseudomonadati</taxon>
        <taxon>Pseudomonadota</taxon>
        <taxon>Gammaproteobacteria</taxon>
        <taxon>Enterobacterales</taxon>
        <taxon>Erwiniaceae</taxon>
        <taxon>Erwinia</taxon>
    </lineage>
</organism>
<gene>
    <name evidence="1" type="ORF">BN437_2228</name>
</gene>
<evidence type="ECO:0000313" key="2">
    <source>
        <dbReference type="Proteomes" id="UP000013111"/>
    </source>
</evidence>
<dbReference type="Proteomes" id="UP000013111">
    <property type="component" value="Unassembled WGS sequence"/>
</dbReference>
<dbReference type="AlphaFoldDB" id="A0A831ER64"/>
<evidence type="ECO:0000313" key="1">
    <source>
        <dbReference type="EMBL" id="CCO94151.1"/>
    </source>
</evidence>
<protein>
    <submittedName>
        <fullName evidence="1">Uncharacterized protein</fullName>
    </submittedName>
</protein>
<comment type="caution">
    <text evidence="1">The sequence shown here is derived from an EMBL/GenBank/DDBJ whole genome shotgun (WGS) entry which is preliminary data.</text>
</comment>
<accession>A0A831ER64</accession>